<feature type="compositionally biased region" description="Low complexity" evidence="5">
    <location>
        <begin position="10"/>
        <end position="23"/>
    </location>
</feature>
<dbReference type="InterPro" id="IPR044636">
    <property type="entry name" value="RADIALIS-like"/>
</dbReference>
<dbReference type="InterPro" id="IPR001005">
    <property type="entry name" value="SANT/Myb"/>
</dbReference>
<evidence type="ECO:0000259" key="6">
    <source>
        <dbReference type="PROSITE" id="PS50090"/>
    </source>
</evidence>
<dbReference type="PANTHER" id="PTHR43952:SF75">
    <property type="entry name" value="PROTEIN RADIALIS-LIKE 6"/>
    <property type="match status" value="1"/>
</dbReference>
<name>A0AAN8ZV39_9MAGN</name>
<dbReference type="PROSITE" id="PS50090">
    <property type="entry name" value="MYB_LIKE"/>
    <property type="match status" value="1"/>
</dbReference>
<gene>
    <name evidence="7" type="ORF">RJ641_013819</name>
</gene>
<feature type="region of interest" description="Disordered" evidence="5">
    <location>
        <begin position="1"/>
        <end position="23"/>
    </location>
</feature>
<proteinExistence type="predicted"/>
<reference evidence="7 8" key="1">
    <citation type="submission" date="2023-12" db="EMBL/GenBank/DDBJ databases">
        <title>A high-quality genome assembly for Dillenia turbinata (Dilleniales).</title>
        <authorList>
            <person name="Chanderbali A."/>
        </authorList>
    </citation>
    <scope>NUCLEOTIDE SEQUENCE [LARGE SCALE GENOMIC DNA]</scope>
    <source>
        <strain evidence="7">LSX21</strain>
        <tissue evidence="7">Leaf</tissue>
    </source>
</reference>
<evidence type="ECO:0000256" key="2">
    <source>
        <dbReference type="ARBA" id="ARBA00023015"/>
    </source>
</evidence>
<accession>A0AAN8ZV39</accession>
<evidence type="ECO:0000313" key="7">
    <source>
        <dbReference type="EMBL" id="KAK6946275.1"/>
    </source>
</evidence>
<feature type="domain" description="Myb-like" evidence="6">
    <location>
        <begin position="17"/>
        <end position="72"/>
    </location>
</feature>
<organism evidence="7 8">
    <name type="scientific">Dillenia turbinata</name>
    <dbReference type="NCBI Taxonomy" id="194707"/>
    <lineage>
        <taxon>Eukaryota</taxon>
        <taxon>Viridiplantae</taxon>
        <taxon>Streptophyta</taxon>
        <taxon>Embryophyta</taxon>
        <taxon>Tracheophyta</taxon>
        <taxon>Spermatophyta</taxon>
        <taxon>Magnoliopsida</taxon>
        <taxon>eudicotyledons</taxon>
        <taxon>Gunneridae</taxon>
        <taxon>Pentapetalae</taxon>
        <taxon>Dilleniales</taxon>
        <taxon>Dilleniaceae</taxon>
        <taxon>Dillenia</taxon>
    </lineage>
</organism>
<keyword evidence="4" id="KW-0539">Nucleus</keyword>
<dbReference type="SUPFAM" id="SSF46689">
    <property type="entry name" value="Homeodomain-like"/>
    <property type="match status" value="1"/>
</dbReference>
<dbReference type="Proteomes" id="UP001370490">
    <property type="component" value="Unassembled WGS sequence"/>
</dbReference>
<keyword evidence="8" id="KW-1185">Reference proteome</keyword>
<sequence>MASNPPKPTESPTSSTVPSTATSAWTMEQNKAFELALSVYDKDTSDRWQNVANAVGGGKTAEECKRLYDILVEDVKLIESGLVPYPPYKTDSPDDDKKSE</sequence>
<keyword evidence="3" id="KW-0804">Transcription</keyword>
<comment type="caution">
    <text evidence="7">The sequence shown here is derived from an EMBL/GenBank/DDBJ whole genome shotgun (WGS) entry which is preliminary data.</text>
</comment>
<evidence type="ECO:0000256" key="4">
    <source>
        <dbReference type="ARBA" id="ARBA00023242"/>
    </source>
</evidence>
<dbReference type="Gene3D" id="1.10.10.60">
    <property type="entry name" value="Homeodomain-like"/>
    <property type="match status" value="1"/>
</dbReference>
<dbReference type="GO" id="GO:0003700">
    <property type="term" value="F:DNA-binding transcription factor activity"/>
    <property type="evidence" value="ECO:0007669"/>
    <property type="project" value="InterPro"/>
</dbReference>
<dbReference type="PANTHER" id="PTHR43952">
    <property type="entry name" value="MYB FAMILY TRANSCRIPTION FACTOR-RELATED"/>
    <property type="match status" value="1"/>
</dbReference>
<evidence type="ECO:0000256" key="5">
    <source>
        <dbReference type="SAM" id="MobiDB-lite"/>
    </source>
</evidence>
<dbReference type="InterPro" id="IPR009057">
    <property type="entry name" value="Homeodomain-like_sf"/>
</dbReference>
<dbReference type="FunFam" id="1.10.10.60:FF:000154">
    <property type="entry name" value="Transcription factor SRM1"/>
    <property type="match status" value="1"/>
</dbReference>
<evidence type="ECO:0000256" key="3">
    <source>
        <dbReference type="ARBA" id="ARBA00023163"/>
    </source>
</evidence>
<evidence type="ECO:0000256" key="1">
    <source>
        <dbReference type="ARBA" id="ARBA00004123"/>
    </source>
</evidence>
<keyword evidence="2" id="KW-0805">Transcription regulation</keyword>
<protein>
    <recommendedName>
        <fullName evidence="6">Myb-like domain-containing protein</fullName>
    </recommendedName>
</protein>
<dbReference type="EMBL" id="JBAMMX010000002">
    <property type="protein sequence ID" value="KAK6946275.1"/>
    <property type="molecule type" value="Genomic_DNA"/>
</dbReference>
<dbReference type="GO" id="GO:0005634">
    <property type="term" value="C:nucleus"/>
    <property type="evidence" value="ECO:0007669"/>
    <property type="project" value="UniProtKB-SubCell"/>
</dbReference>
<dbReference type="AlphaFoldDB" id="A0AAN8ZV39"/>
<evidence type="ECO:0000313" key="8">
    <source>
        <dbReference type="Proteomes" id="UP001370490"/>
    </source>
</evidence>
<comment type="subcellular location">
    <subcellularLocation>
        <location evidence="1">Nucleus</location>
    </subcellularLocation>
</comment>